<dbReference type="Gene3D" id="2.60.120.290">
    <property type="entry name" value="Spermadhesin, CUB domain"/>
    <property type="match status" value="1"/>
</dbReference>
<proteinExistence type="predicted"/>
<reference evidence="4 5" key="1">
    <citation type="submission" date="2023-11" db="EMBL/GenBank/DDBJ databases">
        <title>Halocaridina rubra genome assembly.</title>
        <authorList>
            <person name="Smith C."/>
        </authorList>
    </citation>
    <scope>NUCLEOTIDE SEQUENCE [LARGE SCALE GENOMIC DNA]</scope>
    <source>
        <strain evidence="4">EP-1</strain>
        <tissue evidence="4">Whole</tissue>
    </source>
</reference>
<gene>
    <name evidence="4" type="ORF">SK128_015790</name>
</gene>
<comment type="caution">
    <text evidence="2">Lacks conserved residue(s) required for the propagation of feature annotation.</text>
</comment>
<evidence type="ECO:0000313" key="4">
    <source>
        <dbReference type="EMBL" id="KAK7065389.1"/>
    </source>
</evidence>
<dbReference type="PANTHER" id="PTHR33236">
    <property type="entry name" value="INTRAFLAGELLAR TRANSPORT PROTEIN 122 FAMILY PROTEIN-RELATED"/>
    <property type="match status" value="1"/>
</dbReference>
<accession>A0AAN8WS98</accession>
<dbReference type="PROSITE" id="PS01180">
    <property type="entry name" value="CUB"/>
    <property type="match status" value="1"/>
</dbReference>
<protein>
    <recommendedName>
        <fullName evidence="3">CUB domain-containing protein</fullName>
    </recommendedName>
</protein>
<organism evidence="4 5">
    <name type="scientific">Halocaridina rubra</name>
    <name type="common">Hawaiian red shrimp</name>
    <dbReference type="NCBI Taxonomy" id="373956"/>
    <lineage>
        <taxon>Eukaryota</taxon>
        <taxon>Metazoa</taxon>
        <taxon>Ecdysozoa</taxon>
        <taxon>Arthropoda</taxon>
        <taxon>Crustacea</taxon>
        <taxon>Multicrustacea</taxon>
        <taxon>Malacostraca</taxon>
        <taxon>Eumalacostraca</taxon>
        <taxon>Eucarida</taxon>
        <taxon>Decapoda</taxon>
        <taxon>Pleocyemata</taxon>
        <taxon>Caridea</taxon>
        <taxon>Atyoidea</taxon>
        <taxon>Atyidae</taxon>
        <taxon>Halocaridina</taxon>
    </lineage>
</organism>
<evidence type="ECO:0000256" key="2">
    <source>
        <dbReference type="PROSITE-ProRule" id="PRU00059"/>
    </source>
</evidence>
<dbReference type="Pfam" id="PF00431">
    <property type="entry name" value="CUB"/>
    <property type="match status" value="1"/>
</dbReference>
<dbReference type="InterPro" id="IPR000859">
    <property type="entry name" value="CUB_dom"/>
</dbReference>
<dbReference type="SUPFAM" id="SSF49854">
    <property type="entry name" value="Spermadhesin, CUB domain"/>
    <property type="match status" value="1"/>
</dbReference>
<sequence>MTTKAYGDTNSNRSDRFISINVTPVIAILRISPDQCTTDDTVSTLGTCLPSSDCSTNGVASGSCAKGFGTCCIVQKSCGTSTTYDNTYFVNPGFPSADTGTGRCTLTVNRASSNICQVRLDFIDFELSQPDVNGECLTDFLTVTGGTSTVPMICGSNAGQHSK</sequence>
<dbReference type="AlphaFoldDB" id="A0AAN8WS98"/>
<dbReference type="EMBL" id="JAXCGZ010020796">
    <property type="protein sequence ID" value="KAK7065389.1"/>
    <property type="molecule type" value="Genomic_DNA"/>
</dbReference>
<evidence type="ECO:0000256" key="1">
    <source>
        <dbReference type="ARBA" id="ARBA00023157"/>
    </source>
</evidence>
<dbReference type="PANTHER" id="PTHR33236:SF5">
    <property type="entry name" value="CUB DOMAIN-CONTAINING PROTEIN"/>
    <property type="match status" value="1"/>
</dbReference>
<dbReference type="Proteomes" id="UP001381693">
    <property type="component" value="Unassembled WGS sequence"/>
</dbReference>
<name>A0AAN8WS98_HALRR</name>
<evidence type="ECO:0000259" key="3">
    <source>
        <dbReference type="PROSITE" id="PS01180"/>
    </source>
</evidence>
<keyword evidence="5" id="KW-1185">Reference proteome</keyword>
<comment type="caution">
    <text evidence="4">The sequence shown here is derived from an EMBL/GenBank/DDBJ whole genome shotgun (WGS) entry which is preliminary data.</text>
</comment>
<dbReference type="InterPro" id="IPR035914">
    <property type="entry name" value="Sperma_CUB_dom_sf"/>
</dbReference>
<feature type="domain" description="CUB" evidence="3">
    <location>
        <begin position="78"/>
        <end position="163"/>
    </location>
</feature>
<keyword evidence="1" id="KW-1015">Disulfide bond</keyword>
<evidence type="ECO:0000313" key="5">
    <source>
        <dbReference type="Proteomes" id="UP001381693"/>
    </source>
</evidence>